<name>A0A8S1XI19_PAROT</name>
<organism evidence="2 3">
    <name type="scientific">Paramecium octaurelia</name>
    <dbReference type="NCBI Taxonomy" id="43137"/>
    <lineage>
        <taxon>Eukaryota</taxon>
        <taxon>Sar</taxon>
        <taxon>Alveolata</taxon>
        <taxon>Ciliophora</taxon>
        <taxon>Intramacronucleata</taxon>
        <taxon>Oligohymenophorea</taxon>
        <taxon>Peniculida</taxon>
        <taxon>Parameciidae</taxon>
        <taxon>Paramecium</taxon>
    </lineage>
</organism>
<dbReference type="EMBL" id="CAJJDP010000122">
    <property type="protein sequence ID" value="CAD8200494.1"/>
    <property type="molecule type" value="Genomic_DNA"/>
</dbReference>
<evidence type="ECO:0000256" key="1">
    <source>
        <dbReference type="SAM" id="Phobius"/>
    </source>
</evidence>
<evidence type="ECO:0000313" key="2">
    <source>
        <dbReference type="EMBL" id="CAD8200494.1"/>
    </source>
</evidence>
<gene>
    <name evidence="2" type="ORF">POCTA_138.1.T1220031</name>
</gene>
<comment type="caution">
    <text evidence="2">The sequence shown here is derived from an EMBL/GenBank/DDBJ whole genome shotgun (WGS) entry which is preliminary data.</text>
</comment>
<evidence type="ECO:0000313" key="3">
    <source>
        <dbReference type="Proteomes" id="UP000683925"/>
    </source>
</evidence>
<protein>
    <recommendedName>
        <fullName evidence="4">Transmembrane protein</fullName>
    </recommendedName>
</protein>
<reference evidence="2" key="1">
    <citation type="submission" date="2021-01" db="EMBL/GenBank/DDBJ databases">
        <authorList>
            <consortium name="Genoscope - CEA"/>
            <person name="William W."/>
        </authorList>
    </citation>
    <scope>NUCLEOTIDE SEQUENCE</scope>
</reference>
<evidence type="ECO:0008006" key="4">
    <source>
        <dbReference type="Google" id="ProtNLM"/>
    </source>
</evidence>
<keyword evidence="1" id="KW-0812">Transmembrane</keyword>
<proteinExistence type="predicted"/>
<accession>A0A8S1XI19</accession>
<keyword evidence="1" id="KW-1133">Transmembrane helix</keyword>
<keyword evidence="1" id="KW-0472">Membrane</keyword>
<dbReference type="Proteomes" id="UP000683925">
    <property type="component" value="Unassembled WGS sequence"/>
</dbReference>
<sequence>MMPDLQSISEWLPPQQNSMFNLGSTNTSFASALPDCIGLRRRAELLFRLRTRSLERQTLLIAISILKKKFCILIVLFLILRFNVKINQEIITQRQKMTHFSILKQLWLAKYFRVTDAIQNQVQMQKSTFIILNVVIISITFIIHHAEAIY</sequence>
<keyword evidence="3" id="KW-1185">Reference proteome</keyword>
<feature type="transmembrane region" description="Helical" evidence="1">
    <location>
        <begin position="129"/>
        <end position="146"/>
    </location>
</feature>
<feature type="transmembrane region" description="Helical" evidence="1">
    <location>
        <begin position="59"/>
        <end position="80"/>
    </location>
</feature>
<dbReference type="AlphaFoldDB" id="A0A8S1XI19"/>